<accession>A0A6A5WZN1</accession>
<keyword evidence="2" id="KW-0663">Pyridoxal phosphate</keyword>
<dbReference type="InterPro" id="IPR015424">
    <property type="entry name" value="PyrdxlP-dep_Trfase"/>
</dbReference>
<dbReference type="GO" id="GO:0008483">
    <property type="term" value="F:transaminase activity"/>
    <property type="evidence" value="ECO:0007669"/>
    <property type="project" value="UniProtKB-KW"/>
</dbReference>
<gene>
    <name evidence="4" type="ORF">P154DRAFT_481457</name>
</gene>
<evidence type="ECO:0000259" key="3">
    <source>
        <dbReference type="Pfam" id="PF00155"/>
    </source>
</evidence>
<sequence>MNSSPPTIQDLTATVAHMALSKLSLRGTSASKAAATENLIWSVIANLWHPELNPDGYISLGVAENDLMHDELSAFINAKPLADSRALTYGDGPSGSVPLRSAIASFLNEKLSPVKTLERDDLVVTNGVTSAIEQVAWALCDEGDGVLLGRPYYRAFIGDIQTRTGAKVVPVAFGDIDPCGIECVVKYEEALLESEKKGVNIRVLMLCHPHNPLGRCYGKETLVALMKLCEKYKVHLISDEIYALSIFKNTTERLETEPPPFQSILSIDPTGIIDPSLVHVLWGTSKDFGANGIRIGVIISNNNPDFLSACGSLGIYSSPSSLSENAVLQIVSNADFVNSYITTNQERLAAAYTFAAVLLSKHGIEYAPGVNAAFFLWANLGKKYREKYPAKKSDDDFGLTKEIWDRCMENRVYIVHGDDAGTEKPGWFRVVFTQDRGLVETGVGRIIEAIS</sequence>
<evidence type="ECO:0000313" key="4">
    <source>
        <dbReference type="EMBL" id="KAF2006628.1"/>
    </source>
</evidence>
<keyword evidence="4" id="KW-0032">Aminotransferase</keyword>
<dbReference type="InterPro" id="IPR004839">
    <property type="entry name" value="Aminotransferase_I/II_large"/>
</dbReference>
<dbReference type="InterPro" id="IPR015422">
    <property type="entry name" value="PyrdxlP-dep_Trfase_small"/>
</dbReference>
<dbReference type="AlphaFoldDB" id="A0A6A5WZN1"/>
<dbReference type="InterPro" id="IPR015421">
    <property type="entry name" value="PyrdxlP-dep_Trfase_major"/>
</dbReference>
<keyword evidence="4" id="KW-0808">Transferase</keyword>
<evidence type="ECO:0000256" key="2">
    <source>
        <dbReference type="ARBA" id="ARBA00022898"/>
    </source>
</evidence>
<dbReference type="CDD" id="cd00609">
    <property type="entry name" value="AAT_like"/>
    <property type="match status" value="1"/>
</dbReference>
<dbReference type="PANTHER" id="PTHR43795:SF63">
    <property type="entry name" value="PUTATIVE (AFU_ORTHOLOGUE AFUA_4G00630)-RELATED"/>
    <property type="match status" value="1"/>
</dbReference>
<dbReference type="PRINTS" id="PR00753">
    <property type="entry name" value="ACCSYNTHASE"/>
</dbReference>
<evidence type="ECO:0000313" key="5">
    <source>
        <dbReference type="Proteomes" id="UP000799779"/>
    </source>
</evidence>
<dbReference type="PROSITE" id="PS00105">
    <property type="entry name" value="AA_TRANSFER_CLASS_1"/>
    <property type="match status" value="1"/>
</dbReference>
<protein>
    <submittedName>
        <fullName evidence="4">Aminotransferase</fullName>
    </submittedName>
</protein>
<feature type="domain" description="Aminotransferase class I/classII large" evidence="3">
    <location>
        <begin position="58"/>
        <end position="446"/>
    </location>
</feature>
<name>A0A6A5WZN1_9PLEO</name>
<dbReference type="Proteomes" id="UP000799779">
    <property type="component" value="Unassembled WGS sequence"/>
</dbReference>
<comment type="similarity">
    <text evidence="1">Belongs to the class-I pyridoxal-phosphate-dependent aminotransferase family.</text>
</comment>
<dbReference type="SUPFAM" id="SSF53383">
    <property type="entry name" value="PLP-dependent transferases"/>
    <property type="match status" value="1"/>
</dbReference>
<dbReference type="InterPro" id="IPR050478">
    <property type="entry name" value="Ethylene_sulfur-biosynth"/>
</dbReference>
<dbReference type="GO" id="GO:0006520">
    <property type="term" value="P:amino acid metabolic process"/>
    <property type="evidence" value="ECO:0007669"/>
    <property type="project" value="TreeGrafter"/>
</dbReference>
<organism evidence="4 5">
    <name type="scientific">Amniculicola lignicola CBS 123094</name>
    <dbReference type="NCBI Taxonomy" id="1392246"/>
    <lineage>
        <taxon>Eukaryota</taxon>
        <taxon>Fungi</taxon>
        <taxon>Dikarya</taxon>
        <taxon>Ascomycota</taxon>
        <taxon>Pezizomycotina</taxon>
        <taxon>Dothideomycetes</taxon>
        <taxon>Pleosporomycetidae</taxon>
        <taxon>Pleosporales</taxon>
        <taxon>Amniculicolaceae</taxon>
        <taxon>Amniculicola</taxon>
    </lineage>
</organism>
<dbReference type="OrthoDB" id="7042322at2759"/>
<evidence type="ECO:0000256" key="1">
    <source>
        <dbReference type="ARBA" id="ARBA00007441"/>
    </source>
</evidence>
<dbReference type="Pfam" id="PF00155">
    <property type="entry name" value="Aminotran_1_2"/>
    <property type="match status" value="1"/>
</dbReference>
<dbReference type="GO" id="GO:0030170">
    <property type="term" value="F:pyridoxal phosphate binding"/>
    <property type="evidence" value="ECO:0007669"/>
    <property type="project" value="InterPro"/>
</dbReference>
<dbReference type="PANTHER" id="PTHR43795">
    <property type="entry name" value="BIFUNCTIONAL ASPARTATE AMINOTRANSFERASE AND GLUTAMATE/ASPARTATE-PREPHENATE AMINOTRANSFERASE-RELATED"/>
    <property type="match status" value="1"/>
</dbReference>
<dbReference type="Gene3D" id="3.90.1150.10">
    <property type="entry name" value="Aspartate Aminotransferase, domain 1"/>
    <property type="match status" value="1"/>
</dbReference>
<proteinExistence type="inferred from homology"/>
<dbReference type="InterPro" id="IPR004838">
    <property type="entry name" value="NHTrfase_class1_PyrdxlP-BS"/>
</dbReference>
<reference evidence="4" key="1">
    <citation type="journal article" date="2020" name="Stud. Mycol.">
        <title>101 Dothideomycetes genomes: a test case for predicting lifestyles and emergence of pathogens.</title>
        <authorList>
            <person name="Haridas S."/>
            <person name="Albert R."/>
            <person name="Binder M."/>
            <person name="Bloem J."/>
            <person name="Labutti K."/>
            <person name="Salamov A."/>
            <person name="Andreopoulos B."/>
            <person name="Baker S."/>
            <person name="Barry K."/>
            <person name="Bills G."/>
            <person name="Bluhm B."/>
            <person name="Cannon C."/>
            <person name="Castanera R."/>
            <person name="Culley D."/>
            <person name="Daum C."/>
            <person name="Ezra D."/>
            <person name="Gonzalez J."/>
            <person name="Henrissat B."/>
            <person name="Kuo A."/>
            <person name="Liang C."/>
            <person name="Lipzen A."/>
            <person name="Lutzoni F."/>
            <person name="Magnuson J."/>
            <person name="Mondo S."/>
            <person name="Nolan M."/>
            <person name="Ohm R."/>
            <person name="Pangilinan J."/>
            <person name="Park H.-J."/>
            <person name="Ramirez L."/>
            <person name="Alfaro M."/>
            <person name="Sun H."/>
            <person name="Tritt A."/>
            <person name="Yoshinaga Y."/>
            <person name="Zwiers L.-H."/>
            <person name="Turgeon B."/>
            <person name="Goodwin S."/>
            <person name="Spatafora J."/>
            <person name="Crous P."/>
            <person name="Grigoriev I."/>
        </authorList>
    </citation>
    <scope>NUCLEOTIDE SEQUENCE</scope>
    <source>
        <strain evidence="4">CBS 123094</strain>
    </source>
</reference>
<dbReference type="Gene3D" id="3.40.640.10">
    <property type="entry name" value="Type I PLP-dependent aspartate aminotransferase-like (Major domain)"/>
    <property type="match status" value="1"/>
</dbReference>
<keyword evidence="5" id="KW-1185">Reference proteome</keyword>
<dbReference type="EMBL" id="ML977559">
    <property type="protein sequence ID" value="KAF2006628.1"/>
    <property type="molecule type" value="Genomic_DNA"/>
</dbReference>